<sequence>MKRIILVLMMICSLGLPPSAYAVKIIELWTYYDYPPFITDIAAKRGLTYDFADFLGKHPKNKGRYQFDVQILPRKRIDTYLMEGKQGIVVWTNPLFFDDQAKLKYRWTTALWSDSQDFISLVEKPVEYSGAASSLFGLRIGGVLGHNYIGIQKEMDAKLILRNDVLRDEVNIQHLLQKRIDVLLIAQSTMNIYEKELRLKGKIHYSKIPLNRYTRHLLLQRSLEEDLYVFLQQVIDSGSLPENKSWQMLLQKYEINP</sequence>
<dbReference type="AlphaFoldDB" id="A0A7G3GE91"/>
<feature type="chain" id="PRO_5028815016" description="Solute-binding protein family 3/N-terminal domain-containing protein" evidence="1">
    <location>
        <begin position="23"/>
        <end position="257"/>
    </location>
</feature>
<keyword evidence="1" id="KW-0732">Signal</keyword>
<reference evidence="2 3" key="1">
    <citation type="submission" date="2018-01" db="EMBL/GenBank/DDBJ databases">
        <title>Genome sequence of Iodobacter sp. strain PCH194 isolated from Indian Trans-Himalaya.</title>
        <authorList>
            <person name="Kumar V."/>
            <person name="Thakur V."/>
            <person name="Kumar S."/>
            <person name="Singh D."/>
        </authorList>
    </citation>
    <scope>NUCLEOTIDE SEQUENCE [LARGE SCALE GENOMIC DNA]</scope>
    <source>
        <strain evidence="2 3">PCH194</strain>
    </source>
</reference>
<gene>
    <name evidence="2" type="ORF">C1H71_19445</name>
</gene>
<keyword evidence="3" id="KW-1185">Reference proteome</keyword>
<dbReference type="KEGG" id="ifl:C1H71_19445"/>
<accession>A0A7G3GE91</accession>
<evidence type="ECO:0000256" key="1">
    <source>
        <dbReference type="SAM" id="SignalP"/>
    </source>
</evidence>
<dbReference type="SUPFAM" id="SSF53850">
    <property type="entry name" value="Periplasmic binding protein-like II"/>
    <property type="match status" value="1"/>
</dbReference>
<dbReference type="Proteomes" id="UP000515917">
    <property type="component" value="Chromosome"/>
</dbReference>
<dbReference type="EMBL" id="CP025781">
    <property type="protein sequence ID" value="QBC45488.1"/>
    <property type="molecule type" value="Genomic_DNA"/>
</dbReference>
<protein>
    <recommendedName>
        <fullName evidence="4">Solute-binding protein family 3/N-terminal domain-containing protein</fullName>
    </recommendedName>
</protein>
<proteinExistence type="predicted"/>
<dbReference type="RefSeq" id="WP_130107994.1">
    <property type="nucleotide sequence ID" value="NZ_CP025781.1"/>
</dbReference>
<name>A0A7G3GE91_9NEIS</name>
<evidence type="ECO:0000313" key="2">
    <source>
        <dbReference type="EMBL" id="QBC45488.1"/>
    </source>
</evidence>
<organism evidence="2 3">
    <name type="scientific">Iodobacter fluviatilis</name>
    <dbReference type="NCBI Taxonomy" id="537"/>
    <lineage>
        <taxon>Bacteria</taxon>
        <taxon>Pseudomonadati</taxon>
        <taxon>Pseudomonadota</taxon>
        <taxon>Betaproteobacteria</taxon>
        <taxon>Neisseriales</taxon>
        <taxon>Chitinibacteraceae</taxon>
        <taxon>Iodobacter</taxon>
    </lineage>
</organism>
<evidence type="ECO:0000313" key="3">
    <source>
        <dbReference type="Proteomes" id="UP000515917"/>
    </source>
</evidence>
<feature type="signal peptide" evidence="1">
    <location>
        <begin position="1"/>
        <end position="22"/>
    </location>
</feature>
<evidence type="ECO:0008006" key="4">
    <source>
        <dbReference type="Google" id="ProtNLM"/>
    </source>
</evidence>